<dbReference type="Proteomes" id="UP001165740">
    <property type="component" value="Chromosome 7"/>
</dbReference>
<dbReference type="AlphaFoldDB" id="A0A9W3AY01"/>
<keyword evidence="1" id="KW-1185">Reference proteome</keyword>
<evidence type="ECO:0000313" key="3">
    <source>
        <dbReference type="RefSeq" id="XP_055892088.1"/>
    </source>
</evidence>
<sequence>MLAHGTYFKSYSISFLVAFSAGISAIFATESCLPPNLSMSTSDGVGCGLDNVNLTEEDRPAQVPAEPGMWSGQLIRSPLARAVYNKLKEDERNKNDRHVYWYRVVTSRFSPDLQSKFIQFDQDEGTDEFLDNCLEKSNQVFTQLFYSVARPILNFFMSQTSINGFLYRGSMFVFSKAQFEKLLQLSPYYKGENLLDLGAGDGRVTKQMSGYFYTTYATEMSGVMVRRLTAEGFKVLEVEEWSSNGIKYDLISCLNLIDRCDKPLTLLADIRKSLKAGTGRALIAVVIPFKPYVEFGSKTHQPTEYLHIKGSNFEEQVEHFISIFKQSGFEVENFTRLPYLCEGDLRHTFYMLTDALFVLRSSGDVS</sequence>
<organism evidence="1 3">
    <name type="scientific">Biomphalaria glabrata</name>
    <name type="common">Bloodfluke planorb</name>
    <name type="synonym">Freshwater snail</name>
    <dbReference type="NCBI Taxonomy" id="6526"/>
    <lineage>
        <taxon>Eukaryota</taxon>
        <taxon>Metazoa</taxon>
        <taxon>Spiralia</taxon>
        <taxon>Lophotrochozoa</taxon>
        <taxon>Mollusca</taxon>
        <taxon>Gastropoda</taxon>
        <taxon>Heterobranchia</taxon>
        <taxon>Euthyneura</taxon>
        <taxon>Panpulmonata</taxon>
        <taxon>Hygrophila</taxon>
        <taxon>Lymnaeoidea</taxon>
        <taxon>Planorbidae</taxon>
        <taxon>Biomphalaria</taxon>
    </lineage>
</organism>
<dbReference type="InterPro" id="IPR007884">
    <property type="entry name" value="METL9"/>
</dbReference>
<dbReference type="GeneID" id="106064017"/>
<dbReference type="Gene3D" id="3.40.50.150">
    <property type="entry name" value="Vaccinia Virus protein VP39"/>
    <property type="match status" value="1"/>
</dbReference>
<dbReference type="GO" id="GO:0106370">
    <property type="term" value="F:protein-L-histidine N-pros-methyltransferase activity"/>
    <property type="evidence" value="ECO:0007669"/>
    <property type="project" value="InterPro"/>
</dbReference>
<dbReference type="SUPFAM" id="SSF53335">
    <property type="entry name" value="S-adenosyl-L-methionine-dependent methyltransferases"/>
    <property type="match status" value="1"/>
</dbReference>
<dbReference type="PANTHER" id="PTHR12890">
    <property type="entry name" value="DREV PROTEIN"/>
    <property type="match status" value="1"/>
</dbReference>
<dbReference type="OMA" id="VEIGGKW"/>
<gene>
    <name evidence="2 3 4" type="primary">LOC106064017</name>
</gene>
<name>A0A9W3AY01_BIOGL</name>
<dbReference type="RefSeq" id="XP_055892087.1">
    <property type="nucleotide sequence ID" value="XM_056036112.1"/>
</dbReference>
<dbReference type="RefSeq" id="XP_055892089.1">
    <property type="nucleotide sequence ID" value="XM_056036114.1"/>
</dbReference>
<evidence type="ECO:0000313" key="4">
    <source>
        <dbReference type="RefSeq" id="XP_055892089.1"/>
    </source>
</evidence>
<dbReference type="InterPro" id="IPR029063">
    <property type="entry name" value="SAM-dependent_MTases_sf"/>
</dbReference>
<evidence type="ECO:0000313" key="1">
    <source>
        <dbReference type="Proteomes" id="UP001165740"/>
    </source>
</evidence>
<proteinExistence type="predicted"/>
<reference evidence="2 3" key="1">
    <citation type="submission" date="2025-04" db="UniProtKB">
        <authorList>
            <consortium name="RefSeq"/>
        </authorList>
    </citation>
    <scope>IDENTIFICATION</scope>
</reference>
<dbReference type="Pfam" id="PF05219">
    <property type="entry name" value="DREV"/>
    <property type="match status" value="1"/>
</dbReference>
<dbReference type="RefSeq" id="XP_055892088.1">
    <property type="nucleotide sequence ID" value="XM_056036113.1"/>
</dbReference>
<dbReference type="PANTHER" id="PTHR12890:SF0">
    <property type="entry name" value="PROTEIN-L-HISTIDINE N-PROS-METHYLTRANSFERASE"/>
    <property type="match status" value="1"/>
</dbReference>
<evidence type="ECO:0000313" key="2">
    <source>
        <dbReference type="RefSeq" id="XP_055892087.1"/>
    </source>
</evidence>
<accession>A0A9W3AY01</accession>
<protein>
    <submittedName>
        <fullName evidence="2 3">Protein-L-histidine N-pros-methyltransferase-like</fullName>
    </submittedName>
</protein>
<dbReference type="OrthoDB" id="199041at2759"/>